<keyword evidence="2" id="KW-1185">Reference proteome</keyword>
<dbReference type="OrthoDB" id="2307068at2759"/>
<evidence type="ECO:0000313" key="2">
    <source>
        <dbReference type="Proteomes" id="UP001153678"/>
    </source>
</evidence>
<comment type="caution">
    <text evidence="1">The sequence shown here is derived from an EMBL/GenBank/DDBJ whole genome shotgun (WGS) entry which is preliminary data.</text>
</comment>
<dbReference type="EMBL" id="CAMKVN010001700">
    <property type="protein sequence ID" value="CAI2177573.1"/>
    <property type="molecule type" value="Genomic_DNA"/>
</dbReference>
<dbReference type="AlphaFoldDB" id="A0A9W4SQD0"/>
<reference evidence="1" key="1">
    <citation type="submission" date="2022-08" db="EMBL/GenBank/DDBJ databases">
        <authorList>
            <person name="Kallberg Y."/>
            <person name="Tangrot J."/>
            <person name="Rosling A."/>
        </authorList>
    </citation>
    <scope>NUCLEOTIDE SEQUENCE</scope>
    <source>
        <strain evidence="1">Wild A</strain>
    </source>
</reference>
<sequence length="136" mass="14845">MIQVRVIKQDVIPVARLLVDGAGDNVDGANLYASICEDFATYLYKHPDIRAIVDPVYVVADLNTVNVVIPSNLYPPGGNLAPPTVPLVDFMGINHVWVFNGQGGMGRAQHFIGWLQGRLPGIRVLLFSSPNPGLYY</sequence>
<name>A0A9W4SQD0_9GLOM</name>
<protein>
    <submittedName>
        <fullName evidence="1">17616_t:CDS:1</fullName>
    </submittedName>
</protein>
<dbReference type="Proteomes" id="UP001153678">
    <property type="component" value="Unassembled WGS sequence"/>
</dbReference>
<organism evidence="1 2">
    <name type="scientific">Funneliformis geosporum</name>
    <dbReference type="NCBI Taxonomy" id="1117311"/>
    <lineage>
        <taxon>Eukaryota</taxon>
        <taxon>Fungi</taxon>
        <taxon>Fungi incertae sedis</taxon>
        <taxon>Mucoromycota</taxon>
        <taxon>Glomeromycotina</taxon>
        <taxon>Glomeromycetes</taxon>
        <taxon>Glomerales</taxon>
        <taxon>Glomeraceae</taxon>
        <taxon>Funneliformis</taxon>
    </lineage>
</organism>
<evidence type="ECO:0000313" key="1">
    <source>
        <dbReference type="EMBL" id="CAI2177573.1"/>
    </source>
</evidence>
<gene>
    <name evidence="1" type="ORF">FWILDA_LOCUS8154</name>
</gene>
<accession>A0A9W4SQD0</accession>
<proteinExistence type="predicted"/>